<sequence length="90" mass="10488">MKALLFALLLVAFLCVDPVTSLECYVLSDWKIKCFRGEKYCYNVKFKEPKICKQSSYLSWIENGCARRCPEPSHKKEVICCSTDTCNRFF</sequence>
<comment type="caution">
    <text evidence="5">The sequence shown here is derived from an EMBL/GenBank/DDBJ whole genome shotgun (WGS) entry which is preliminary data.</text>
</comment>
<evidence type="ECO:0000313" key="6">
    <source>
        <dbReference type="EMBL" id="KAK9402883.1"/>
    </source>
</evidence>
<reference evidence="5" key="1">
    <citation type="submission" date="2022-09" db="EMBL/GenBank/DDBJ databases">
        <authorList>
            <person name="Hogan M.P."/>
            <person name="Rokyta D.R."/>
        </authorList>
    </citation>
    <scope>NUCLEOTIDE SEQUENCE</scope>
    <source>
        <strain evidence="5">DRR0105</strain>
        <tissue evidence="5">Blood</tissue>
    </source>
</reference>
<dbReference type="PROSITE" id="PS00272">
    <property type="entry name" value="SNAKE_TOXIN"/>
    <property type="match status" value="1"/>
</dbReference>
<dbReference type="SUPFAM" id="SSF57302">
    <property type="entry name" value="Snake toxin-like"/>
    <property type="match status" value="1"/>
</dbReference>
<keyword evidence="2" id="KW-0964">Secreted</keyword>
<organism evidence="5 7">
    <name type="scientific">Crotalus adamanteus</name>
    <name type="common">Eastern diamondback rattlesnake</name>
    <dbReference type="NCBI Taxonomy" id="8729"/>
    <lineage>
        <taxon>Eukaryota</taxon>
        <taxon>Metazoa</taxon>
        <taxon>Chordata</taxon>
        <taxon>Craniata</taxon>
        <taxon>Vertebrata</taxon>
        <taxon>Euteleostomi</taxon>
        <taxon>Lepidosauria</taxon>
        <taxon>Squamata</taxon>
        <taxon>Bifurcata</taxon>
        <taxon>Unidentata</taxon>
        <taxon>Episquamata</taxon>
        <taxon>Toxicofera</taxon>
        <taxon>Serpentes</taxon>
        <taxon>Colubroidea</taxon>
        <taxon>Viperidae</taxon>
        <taxon>Crotalinae</taxon>
        <taxon>Crotalus</taxon>
    </lineage>
</organism>
<evidence type="ECO:0000256" key="4">
    <source>
        <dbReference type="SAM" id="SignalP"/>
    </source>
</evidence>
<reference evidence="5 7" key="2">
    <citation type="journal article" date="2024" name="Proc. Natl. Acad. Sci. U.S.A.">
        <title>The genetic regulatory architecture and epigenomic basis for age-related changes in rattlesnake venom.</title>
        <authorList>
            <person name="Hogan M.P."/>
            <person name="Holding M.L."/>
            <person name="Nystrom G.S."/>
            <person name="Colston T.J."/>
            <person name="Bartlett D.A."/>
            <person name="Mason A.J."/>
            <person name="Ellsworth S.A."/>
            <person name="Rautsaw R.M."/>
            <person name="Lawrence K.C."/>
            <person name="Strickland J.L."/>
            <person name="He B."/>
            <person name="Fraser P."/>
            <person name="Margres M.J."/>
            <person name="Gilbert D.M."/>
            <person name="Gibbs H.L."/>
            <person name="Parkinson C.L."/>
            <person name="Rokyta D.R."/>
        </authorList>
    </citation>
    <scope>NUCLEOTIDE SEQUENCE [LARGE SCALE GENOMIC DNA]</scope>
    <source>
        <strain evidence="5">DRR0105</strain>
    </source>
</reference>
<evidence type="ECO:0000256" key="2">
    <source>
        <dbReference type="ARBA" id="ARBA00022525"/>
    </source>
</evidence>
<keyword evidence="4" id="KW-0732">Signal</keyword>
<protein>
    <submittedName>
        <fullName evidence="5">Three-fingered toxin-06</fullName>
    </submittedName>
    <submittedName>
        <fullName evidence="6">Three-fingered toxin-09</fullName>
    </submittedName>
</protein>
<dbReference type="InterPro" id="IPR045860">
    <property type="entry name" value="Snake_toxin-like_sf"/>
</dbReference>
<dbReference type="EMBL" id="JAOTOJ010000003">
    <property type="protein sequence ID" value="KAK9402880.1"/>
    <property type="molecule type" value="Genomic_DNA"/>
</dbReference>
<evidence type="ECO:0000313" key="7">
    <source>
        <dbReference type="Proteomes" id="UP001474421"/>
    </source>
</evidence>
<feature type="chain" id="PRO_5044717591" evidence="4">
    <location>
        <begin position="22"/>
        <end position="90"/>
    </location>
</feature>
<dbReference type="Proteomes" id="UP001474421">
    <property type="component" value="Unassembled WGS sequence"/>
</dbReference>
<gene>
    <name evidence="5" type="ORF">NXF25_007707</name>
    <name evidence="6" type="ORF">NXF25_007710</name>
</gene>
<feature type="signal peptide" evidence="4">
    <location>
        <begin position="1"/>
        <end position="21"/>
    </location>
</feature>
<evidence type="ECO:0000256" key="1">
    <source>
        <dbReference type="ARBA" id="ARBA00004613"/>
    </source>
</evidence>
<dbReference type="GO" id="GO:0090729">
    <property type="term" value="F:toxin activity"/>
    <property type="evidence" value="ECO:0007669"/>
    <property type="project" value="InterPro"/>
</dbReference>
<keyword evidence="7" id="KW-1185">Reference proteome</keyword>
<keyword evidence="3" id="KW-1015">Disulfide bond</keyword>
<dbReference type="InterPro" id="IPR003571">
    <property type="entry name" value="Snake_3FTx"/>
</dbReference>
<dbReference type="Gene3D" id="2.10.60.10">
    <property type="entry name" value="CD59"/>
    <property type="match status" value="1"/>
</dbReference>
<dbReference type="Pfam" id="PF21947">
    <property type="entry name" value="Toxin_cobra-type"/>
    <property type="match status" value="1"/>
</dbReference>
<dbReference type="AlphaFoldDB" id="A0AAW1BLJ7"/>
<name>A0AAW1BLJ7_CROAD</name>
<dbReference type="EMBL" id="JAOTOJ010000003">
    <property type="protein sequence ID" value="KAK9402883.1"/>
    <property type="molecule type" value="Genomic_DNA"/>
</dbReference>
<accession>A0AAW1BLJ7</accession>
<comment type="subcellular location">
    <subcellularLocation>
        <location evidence="1">Secreted</location>
    </subcellularLocation>
</comment>
<proteinExistence type="predicted"/>
<evidence type="ECO:0000313" key="5">
    <source>
        <dbReference type="EMBL" id="KAK9402880.1"/>
    </source>
</evidence>
<dbReference type="InterPro" id="IPR054131">
    <property type="entry name" value="Toxin_cobra-type"/>
</dbReference>
<dbReference type="GO" id="GO:0005576">
    <property type="term" value="C:extracellular region"/>
    <property type="evidence" value="ECO:0007669"/>
    <property type="project" value="UniProtKB-SubCell"/>
</dbReference>
<dbReference type="CDD" id="cd00206">
    <property type="entry name" value="TFP_snake_toxin"/>
    <property type="match status" value="1"/>
</dbReference>
<evidence type="ECO:0000256" key="3">
    <source>
        <dbReference type="ARBA" id="ARBA00023157"/>
    </source>
</evidence>
<dbReference type="InterPro" id="IPR018354">
    <property type="entry name" value="Snake_toxin_con_site"/>
</dbReference>